<dbReference type="InterPro" id="IPR013385">
    <property type="entry name" value="T3SS_SpaO/YscQ/SpaO"/>
</dbReference>
<dbReference type="PANTHER" id="PTHR30034:SF5">
    <property type="entry name" value="SECRETION SYSTEM APPARATUS PROTEIN SSAQ"/>
    <property type="match status" value="1"/>
</dbReference>
<keyword evidence="3" id="KW-0843">Virulence</keyword>
<dbReference type="Pfam" id="PF01052">
    <property type="entry name" value="FliMN_C"/>
    <property type="match status" value="1"/>
</dbReference>
<dbReference type="InterPro" id="IPR001543">
    <property type="entry name" value="FliN-like_C"/>
</dbReference>
<sequence length="299" mass="33686">MPISLRRISERERRLTHALMFAQEQGWNAELTHPSACGNWVQLAESGYRWKAWLRLEDWLQHAAPSLAELAISAGAEQEVARWLATCQKPLLFQAPQLTYERLWIGEVVTAKHLPAGMLLRVMSDNGPVWFEDITISEPAGTFCVTDDIRWSLSLVMGRSRITLELLKKAEIGDVLLIKESVSEVYCHTKLLGYFSRSGEECILDNIQLQNIQKTDHADLIDFSQLPVNLEFVLYHQSTTLAELQSMYQGKVLSLPANVECHIGIRVNGAIIGYGELVQLDNSIGVEIKKWISDAVNGE</sequence>
<evidence type="ECO:0000256" key="2">
    <source>
        <dbReference type="ARBA" id="ARBA00021925"/>
    </source>
</evidence>
<dbReference type="InterPro" id="IPR058805">
    <property type="entry name" value="SpaO_FliMN_C_rel"/>
</dbReference>
<dbReference type="GO" id="GO:0050918">
    <property type="term" value="P:positive chemotaxis"/>
    <property type="evidence" value="ECO:0007669"/>
    <property type="project" value="TreeGrafter"/>
</dbReference>
<dbReference type="EMBL" id="DAAXOJ010000008">
    <property type="protein sequence ID" value="HAG1892159.1"/>
    <property type="molecule type" value="Genomic_DNA"/>
</dbReference>
<dbReference type="Pfam" id="PF26294">
    <property type="entry name" value="SpaO_N"/>
    <property type="match status" value="1"/>
</dbReference>
<comment type="caution">
    <text evidence="7">The sequence shown here is derived from an EMBL/GenBank/DDBJ whole genome shotgun (WGS) entry which is preliminary data.</text>
</comment>
<feature type="domain" description="SpaO FliM/N C-terminal related" evidence="6">
    <location>
        <begin position="148"/>
        <end position="206"/>
    </location>
</feature>
<dbReference type="NCBIfam" id="NF006018">
    <property type="entry name" value="PRK08158.1"/>
    <property type="match status" value="1"/>
</dbReference>
<evidence type="ECO:0000259" key="5">
    <source>
        <dbReference type="Pfam" id="PF26294"/>
    </source>
</evidence>
<accession>A0A759KBK1</accession>
<dbReference type="AlphaFoldDB" id="A0A759KBK1"/>
<name>A0A759KBK1_SALER</name>
<feature type="domain" description="Flagellar motor switch protein FliN-like C-terminal" evidence="4">
    <location>
        <begin position="224"/>
        <end position="292"/>
    </location>
</feature>
<evidence type="ECO:0000259" key="6">
    <source>
        <dbReference type="Pfam" id="PF26304"/>
    </source>
</evidence>
<dbReference type="InterPro" id="IPR058804">
    <property type="entry name" value="SpaO_N"/>
</dbReference>
<feature type="domain" description="SpaO N-terminal" evidence="5">
    <location>
        <begin position="5"/>
        <end position="135"/>
    </location>
</feature>
<organism evidence="7">
    <name type="scientific">Salmonella enterica</name>
    <name type="common">Salmonella choleraesuis</name>
    <dbReference type="NCBI Taxonomy" id="28901"/>
    <lineage>
        <taxon>Bacteria</taxon>
        <taxon>Pseudomonadati</taxon>
        <taxon>Pseudomonadota</taxon>
        <taxon>Gammaproteobacteria</taxon>
        <taxon>Enterobacterales</taxon>
        <taxon>Enterobacteriaceae</taxon>
        <taxon>Salmonella</taxon>
    </lineage>
</organism>
<reference evidence="7" key="1">
    <citation type="journal article" date="2018" name="Genome Biol.">
        <title>SKESA: strategic k-mer extension for scrupulous assemblies.</title>
        <authorList>
            <person name="Souvorov A."/>
            <person name="Agarwala R."/>
            <person name="Lipman D.J."/>
        </authorList>
    </citation>
    <scope>NUCLEOTIDE SEQUENCE</scope>
    <source>
        <strain evidence="7">MA.CK_94/00000542</strain>
    </source>
</reference>
<dbReference type="InterPro" id="IPR003283">
    <property type="entry name" value="T3SS_OMP_SpaO"/>
</dbReference>
<comment type="similarity">
    <text evidence="1">Belongs to the FliN/MopA/SpaO family.</text>
</comment>
<evidence type="ECO:0000256" key="3">
    <source>
        <dbReference type="ARBA" id="ARBA00023026"/>
    </source>
</evidence>
<dbReference type="GO" id="GO:0071978">
    <property type="term" value="P:bacterial-type flagellum-dependent swarming motility"/>
    <property type="evidence" value="ECO:0007669"/>
    <property type="project" value="TreeGrafter"/>
</dbReference>
<dbReference type="PANTHER" id="PTHR30034">
    <property type="entry name" value="FLAGELLAR MOTOR SWITCH PROTEIN FLIM"/>
    <property type="match status" value="1"/>
</dbReference>
<dbReference type="NCBIfam" id="TIGR02551">
    <property type="entry name" value="SpaO_YscQ"/>
    <property type="match status" value="1"/>
</dbReference>
<evidence type="ECO:0000313" key="7">
    <source>
        <dbReference type="EMBL" id="HAG1892159.1"/>
    </source>
</evidence>
<gene>
    <name evidence="7" type="ORF">G8W59_004224</name>
</gene>
<dbReference type="SUPFAM" id="SSF101801">
    <property type="entry name" value="Surface presentation of antigens (SPOA)"/>
    <property type="match status" value="1"/>
</dbReference>
<evidence type="ECO:0000259" key="4">
    <source>
        <dbReference type="Pfam" id="PF01052"/>
    </source>
</evidence>
<evidence type="ECO:0000256" key="1">
    <source>
        <dbReference type="ARBA" id="ARBA00009226"/>
    </source>
</evidence>
<dbReference type="InterPro" id="IPR036429">
    <property type="entry name" value="SpoA-like_sf"/>
</dbReference>
<dbReference type="Pfam" id="PF26304">
    <property type="entry name" value="FliMN_C_rel"/>
    <property type="match status" value="1"/>
</dbReference>
<dbReference type="GO" id="GO:0030254">
    <property type="term" value="P:protein secretion by the type III secretion system"/>
    <property type="evidence" value="ECO:0007669"/>
    <property type="project" value="InterPro"/>
</dbReference>
<reference evidence="7" key="2">
    <citation type="submission" date="2020-02" db="EMBL/GenBank/DDBJ databases">
        <authorList>
            <consortium name="NCBI Pathogen Detection Project"/>
        </authorList>
    </citation>
    <scope>NUCLEOTIDE SEQUENCE</scope>
    <source>
        <strain evidence="7">MA.CK_94/00000542</strain>
    </source>
</reference>
<dbReference type="Gene3D" id="2.30.330.10">
    <property type="entry name" value="SpoA-like"/>
    <property type="match status" value="1"/>
</dbReference>
<protein>
    <recommendedName>
        <fullName evidence="2">Surface presentation of antigens protein SpaO</fullName>
    </recommendedName>
</protein>
<proteinExistence type="inferred from homology"/>
<dbReference type="PRINTS" id="PR01339">
    <property type="entry name" value="TYPE3OMOPROT"/>
</dbReference>